<gene>
    <name evidence="3" type="ORF">HLH15_08870</name>
</gene>
<evidence type="ECO:0000259" key="2">
    <source>
        <dbReference type="Pfam" id="PF01557"/>
    </source>
</evidence>
<proteinExistence type="predicted"/>
<dbReference type="EMBL" id="JABERJ010000021">
    <property type="protein sequence ID" value="NNH26576.1"/>
    <property type="molecule type" value="Genomic_DNA"/>
</dbReference>
<dbReference type="PANTHER" id="PTHR30143">
    <property type="entry name" value="ACID HYDRATASE"/>
    <property type="match status" value="1"/>
</dbReference>
<sequence>MSNSLVNQSHINAVAVALREAEQSHTAIVPIRSNLGGDAADVDSAYSVQDINTQYALAQGHRLVGRKIGLTSVAVQKQLGVDSPDFGMLFADMAYGDGEQIPTEKLIQPKVEAEIALVIKHDLTQAKHSFADIISATDYALAAIEVVDSRIENWKISLIDTVADNASSAAFVLGSRPVKLENLDLVNCKMRMTRAGQLVSEGIGKACLANPLNAAVWLADEMVRRGRPLLAGDIILTGALGPMVVVHAGDEFVVEIDGFDPVSAVFSASTE</sequence>
<dbReference type="InterPro" id="IPR050772">
    <property type="entry name" value="Hydratase-Decarb/MhpD_sf"/>
</dbReference>
<dbReference type="Proteomes" id="UP000555322">
    <property type="component" value="Unassembled WGS sequence"/>
</dbReference>
<accession>A0ABX1UWX7</accession>
<feature type="domain" description="Fumarylacetoacetase-like C-terminal" evidence="2">
    <location>
        <begin position="73"/>
        <end position="259"/>
    </location>
</feature>
<dbReference type="InterPro" id="IPR036663">
    <property type="entry name" value="Fumarylacetoacetase_C_sf"/>
</dbReference>
<comment type="caution">
    <text evidence="3">The sequence shown here is derived from an EMBL/GenBank/DDBJ whole genome shotgun (WGS) entry which is preliminary data.</text>
</comment>
<name>A0ABX1UWX7_9GAMM</name>
<evidence type="ECO:0000313" key="3">
    <source>
        <dbReference type="EMBL" id="NNH26576.1"/>
    </source>
</evidence>
<dbReference type="PANTHER" id="PTHR30143:SF0">
    <property type="entry name" value="2-KETO-4-PENTENOATE HYDRATASE"/>
    <property type="match status" value="1"/>
</dbReference>
<evidence type="ECO:0000256" key="1">
    <source>
        <dbReference type="ARBA" id="ARBA00023239"/>
    </source>
</evidence>
<protein>
    <submittedName>
        <fullName evidence="3">2-keto-4-pentenoate hydratase</fullName>
    </submittedName>
</protein>
<keyword evidence="1" id="KW-0456">Lyase</keyword>
<organism evidence="3 4">
    <name type="scientific">Acinetobacter terrestris</name>
    <dbReference type="NCBI Taxonomy" id="2529843"/>
    <lineage>
        <taxon>Bacteria</taxon>
        <taxon>Pseudomonadati</taxon>
        <taxon>Pseudomonadota</taxon>
        <taxon>Gammaproteobacteria</taxon>
        <taxon>Moraxellales</taxon>
        <taxon>Moraxellaceae</taxon>
        <taxon>Acinetobacter</taxon>
        <taxon>Acinetobacter Taxon 24</taxon>
    </lineage>
</organism>
<reference evidence="3 4" key="1">
    <citation type="submission" date="2020-04" db="EMBL/GenBank/DDBJ databases">
        <title>Acinetobacter Taxon 24.</title>
        <authorList>
            <person name="Nemec A."/>
            <person name="Radolfova-Krizova L."/>
            <person name="Higgins P.G."/>
            <person name="Spanelova P."/>
        </authorList>
    </citation>
    <scope>NUCLEOTIDE SEQUENCE [LARGE SCALE GENOMIC DNA]</scope>
    <source>
        <strain evidence="3 4">ANC 5084</strain>
    </source>
</reference>
<dbReference type="Pfam" id="PF01557">
    <property type="entry name" value="FAA_hydrolase"/>
    <property type="match status" value="1"/>
</dbReference>
<dbReference type="Gene3D" id="3.90.850.10">
    <property type="entry name" value="Fumarylacetoacetase-like, C-terminal domain"/>
    <property type="match status" value="1"/>
</dbReference>
<keyword evidence="4" id="KW-1185">Reference proteome</keyword>
<evidence type="ECO:0000313" key="4">
    <source>
        <dbReference type="Proteomes" id="UP000555322"/>
    </source>
</evidence>
<dbReference type="SUPFAM" id="SSF56529">
    <property type="entry name" value="FAH"/>
    <property type="match status" value="1"/>
</dbReference>
<dbReference type="InterPro" id="IPR011234">
    <property type="entry name" value="Fumarylacetoacetase-like_C"/>
</dbReference>
<dbReference type="RefSeq" id="WP_131269059.1">
    <property type="nucleotide sequence ID" value="NZ_JABERJ010000021.1"/>
</dbReference>